<evidence type="ECO:0000313" key="1">
    <source>
        <dbReference type="EMBL" id="AUS92783.1"/>
    </source>
</evidence>
<sequence length="60" mass="6782">MGFENRQPLGMLIFKTSLRESQETQKMLAAAREKNGGNSGNKQKEQAPWPALLDYNCCNH</sequence>
<dbReference type="AlphaFoldDB" id="A0A2I7ZJM4"/>
<evidence type="ECO:0000313" key="2">
    <source>
        <dbReference type="EMBL" id="AUS92829.1"/>
    </source>
</evidence>
<name>A0A2I7ZJM4_9BACI</name>
<accession>A0A2I7ZJM4</accession>
<geneLocation type="plasmid" evidence="2">
    <name>unnamed1</name>
</geneLocation>
<dbReference type="EMBL" id="MF996509">
    <property type="protein sequence ID" value="AUS92783.1"/>
    <property type="molecule type" value="Genomic_DNA"/>
</dbReference>
<keyword evidence="2" id="KW-0614">Plasmid</keyword>
<protein>
    <submittedName>
        <fullName evidence="1">XRE family transcriptional regulator</fullName>
    </submittedName>
</protein>
<dbReference type="EMBL" id="MF996509">
    <property type="protein sequence ID" value="AUS92829.1"/>
    <property type="molecule type" value="Genomic_DNA"/>
</dbReference>
<reference evidence="2" key="1">
    <citation type="submission" date="2017-09" db="EMBL/GenBank/DDBJ databases">
        <title>Sequences of three plasmids isolated from Bacillus glycinfermentans NCCP 15922.</title>
        <authorList>
            <person name="Yu W.-S."/>
            <person name="Do H.-N."/>
            <person name="Cheong H.-M."/>
            <person name="Hwang K.-J."/>
        </authorList>
    </citation>
    <scope>NUCLEOTIDE SEQUENCE</scope>
    <source>
        <strain evidence="2">KBN06P03352</strain>
        <plasmid evidence="2">unnamed1</plasmid>
    </source>
</reference>
<proteinExistence type="predicted"/>
<organism evidence="2">
    <name type="scientific">Bacillus glycinifermentans</name>
    <dbReference type="NCBI Taxonomy" id="1664069"/>
    <lineage>
        <taxon>Bacteria</taxon>
        <taxon>Bacillati</taxon>
        <taxon>Bacillota</taxon>
        <taxon>Bacilli</taxon>
        <taxon>Bacillales</taxon>
        <taxon>Bacillaceae</taxon>
        <taxon>Bacillus</taxon>
    </lineage>
</organism>